<evidence type="ECO:0000313" key="1">
    <source>
        <dbReference type="EMBL" id="KAJ9120496.1"/>
    </source>
</evidence>
<dbReference type="EMBL" id="JASBWV010000020">
    <property type="protein sequence ID" value="KAJ9120496.1"/>
    <property type="molecule type" value="Genomic_DNA"/>
</dbReference>
<name>A0ACC2XAQ7_9TREE</name>
<organism evidence="1 2">
    <name type="scientific">Naganishia onofrii</name>
    <dbReference type="NCBI Taxonomy" id="1851511"/>
    <lineage>
        <taxon>Eukaryota</taxon>
        <taxon>Fungi</taxon>
        <taxon>Dikarya</taxon>
        <taxon>Basidiomycota</taxon>
        <taxon>Agaricomycotina</taxon>
        <taxon>Tremellomycetes</taxon>
        <taxon>Filobasidiales</taxon>
        <taxon>Filobasidiaceae</taxon>
        <taxon>Naganishia</taxon>
    </lineage>
</organism>
<accession>A0ACC2XAQ7</accession>
<evidence type="ECO:0000313" key="2">
    <source>
        <dbReference type="Proteomes" id="UP001234202"/>
    </source>
</evidence>
<sequence length="602" mass="66114">MTSGHQQTLLTVSEGGIPAQVETVLDLVGATDQSHNSTAVARDARIATVPIEESLAIPEPVDATNPEDWPEDVRGVPAYRPINRNLDYSIRPMGANNIEWTFLQFMFSGVRVVGLANKAWRGTVGKYTDEVFKYKVGALYAPRPDNLEIKLLDRTRLWHQHARNPRSKSTGMGQTARTGLTAFPLAQRTGQGSSTLINWRESKKGETGLFRYRSVYFARAVQRVQSEGLTGYTHLQDFDLLATRVKELELMLLTLINDNSNVLNLSRVQPYLDGVDGDGDGDGDGDIDDHLQDITQMDNGLSTETDVNMKPSTGFQTEAASLPQVLVNDHTAQLNPNSERQEKGASTDRSVRFQDASTSMVGFSNRNDGWMANNGQGGMRLADITHRPTNAEAGPSSRYEPEIGYPNFNTERPQQQNQPANQNEPAGRPPSNLAQQLIEKNSYGNNSNDWNSNTESDPTYGRSRDAAHYRSSSSSRQSHFADGLRRHRSNSMQGSEDGSRPSMSRAPSLTEHHAALALEDMALNRNVARDGATSMGSVRSSWQGMNTLPANSAGPAMMPGTQPSWARRVKVAGLEALPPIGQAQPIITYFVSRCDNYPLGPN</sequence>
<proteinExistence type="predicted"/>
<comment type="caution">
    <text evidence="1">The sequence shown here is derived from an EMBL/GenBank/DDBJ whole genome shotgun (WGS) entry which is preliminary data.</text>
</comment>
<protein>
    <submittedName>
        <fullName evidence="1">Uncharacterized protein</fullName>
    </submittedName>
</protein>
<reference evidence="1" key="1">
    <citation type="submission" date="2023-04" db="EMBL/GenBank/DDBJ databases">
        <title>Draft Genome sequencing of Naganishia species isolated from polar environments using Oxford Nanopore Technology.</title>
        <authorList>
            <person name="Leo P."/>
            <person name="Venkateswaran K."/>
        </authorList>
    </citation>
    <scope>NUCLEOTIDE SEQUENCE</scope>
    <source>
        <strain evidence="1">DBVPG 5303</strain>
    </source>
</reference>
<gene>
    <name evidence="1" type="ORF">QFC24_005169</name>
</gene>
<dbReference type="Proteomes" id="UP001234202">
    <property type="component" value="Unassembled WGS sequence"/>
</dbReference>
<keyword evidence="2" id="KW-1185">Reference proteome</keyword>